<organism evidence="1 2">
    <name type="scientific">Alienimonas chondri</name>
    <dbReference type="NCBI Taxonomy" id="2681879"/>
    <lineage>
        <taxon>Bacteria</taxon>
        <taxon>Pseudomonadati</taxon>
        <taxon>Planctomycetota</taxon>
        <taxon>Planctomycetia</taxon>
        <taxon>Planctomycetales</taxon>
        <taxon>Planctomycetaceae</taxon>
        <taxon>Alienimonas</taxon>
    </lineage>
</organism>
<accession>A0ABX1VBH4</accession>
<gene>
    <name evidence="1" type="ORF">LzC2_11010</name>
</gene>
<reference evidence="1 2" key="1">
    <citation type="journal article" date="2020" name="Syst. Appl. Microbiol.">
        <title>Alienimonas chondri sp. nov., a novel planctomycete isolated from the biofilm of the red alga Chondrus crispus.</title>
        <authorList>
            <person name="Vitorino I."/>
            <person name="Albuquerque L."/>
            <person name="Wiegand S."/>
            <person name="Kallscheuer N."/>
            <person name="da Costa M.S."/>
            <person name="Lobo-da-Cunha A."/>
            <person name="Jogler C."/>
            <person name="Lage O.M."/>
        </authorList>
    </citation>
    <scope>NUCLEOTIDE SEQUENCE [LARGE SCALE GENOMIC DNA]</scope>
    <source>
        <strain evidence="1 2">LzC2</strain>
    </source>
</reference>
<sequence length="113" mass="11957">MKPRLGLNSKKPPMSLQFSAPTFADDGLAVDDMPMEGFQEMGGVGDGFTDEADFLAMGIDPSRPTEAKPGSEDKVLVLAARYAAGLPLWHNDDCCDHAPDRFAGILAGFGVGN</sequence>
<protein>
    <submittedName>
        <fullName evidence="1">Uncharacterized protein</fullName>
    </submittedName>
</protein>
<name>A0ABX1VBH4_9PLAN</name>
<dbReference type="EMBL" id="WTPX01000023">
    <property type="protein sequence ID" value="NNJ25039.1"/>
    <property type="molecule type" value="Genomic_DNA"/>
</dbReference>
<evidence type="ECO:0000313" key="1">
    <source>
        <dbReference type="EMBL" id="NNJ25039.1"/>
    </source>
</evidence>
<comment type="caution">
    <text evidence="1">The sequence shown here is derived from an EMBL/GenBank/DDBJ whole genome shotgun (WGS) entry which is preliminary data.</text>
</comment>
<dbReference type="Proteomes" id="UP000609651">
    <property type="component" value="Unassembled WGS sequence"/>
</dbReference>
<proteinExistence type="predicted"/>
<keyword evidence="2" id="KW-1185">Reference proteome</keyword>
<evidence type="ECO:0000313" key="2">
    <source>
        <dbReference type="Proteomes" id="UP000609651"/>
    </source>
</evidence>